<sequence>MDHPKQSAQHLDQSRGCGQLARGPPGTTDDLPSLEGIKPPLFFVFMILVYLGLPPLLRYIIGHVTPTLLILQLSQQDEAAPEKSEKVIKQRANFRNVGDIFRLIYRAQDLYTFVRALVIGSIYGLATSAVTGTLKWILFRHELFTPLAYACSCAILCQLHLVFTCATVSAKHIPFRSLWRNTGQNRWKHLVIPALLYGLSRASMEQLYDIVTMAITLSLAEAQFCPLKWKL</sequence>
<evidence type="ECO:0000313" key="3">
    <source>
        <dbReference type="EMBL" id="OKP05827.1"/>
    </source>
</evidence>
<keyword evidence="2" id="KW-0812">Transmembrane</keyword>
<evidence type="ECO:0000256" key="1">
    <source>
        <dbReference type="SAM" id="MobiDB-lite"/>
    </source>
</evidence>
<dbReference type="STRING" id="1316194.A0A1Q5U033"/>
<reference evidence="3 4" key="1">
    <citation type="submission" date="2016-10" db="EMBL/GenBank/DDBJ databases">
        <title>Genome sequence of the ascomycete fungus Penicillium subrubescens.</title>
        <authorList>
            <person name="De Vries R.P."/>
            <person name="Peng M."/>
            <person name="Dilokpimol A."/>
            <person name="Hilden K."/>
            <person name="Makela M.R."/>
            <person name="Grigoriev I."/>
            <person name="Riley R."/>
            <person name="Granchi Z."/>
        </authorList>
    </citation>
    <scope>NUCLEOTIDE SEQUENCE [LARGE SCALE GENOMIC DNA]</scope>
    <source>
        <strain evidence="3 4">CBS 132785</strain>
    </source>
</reference>
<feature type="transmembrane region" description="Helical" evidence="2">
    <location>
        <begin position="41"/>
        <end position="61"/>
    </location>
</feature>
<organism evidence="3 4">
    <name type="scientific">Penicillium subrubescens</name>
    <dbReference type="NCBI Taxonomy" id="1316194"/>
    <lineage>
        <taxon>Eukaryota</taxon>
        <taxon>Fungi</taxon>
        <taxon>Dikarya</taxon>
        <taxon>Ascomycota</taxon>
        <taxon>Pezizomycotina</taxon>
        <taxon>Eurotiomycetes</taxon>
        <taxon>Eurotiomycetidae</taxon>
        <taxon>Eurotiales</taxon>
        <taxon>Aspergillaceae</taxon>
        <taxon>Penicillium</taxon>
    </lineage>
</organism>
<feature type="transmembrane region" description="Helical" evidence="2">
    <location>
        <begin position="146"/>
        <end position="170"/>
    </location>
</feature>
<feature type="compositionally biased region" description="Polar residues" evidence="1">
    <location>
        <begin position="1"/>
        <end position="11"/>
    </location>
</feature>
<evidence type="ECO:0000313" key="4">
    <source>
        <dbReference type="Proteomes" id="UP000186955"/>
    </source>
</evidence>
<dbReference type="AlphaFoldDB" id="A0A1Q5U033"/>
<keyword evidence="2" id="KW-0472">Membrane</keyword>
<name>A0A1Q5U033_9EURO</name>
<dbReference type="OrthoDB" id="2896006at2759"/>
<keyword evidence="4" id="KW-1185">Reference proteome</keyword>
<feature type="transmembrane region" description="Helical" evidence="2">
    <location>
        <begin position="112"/>
        <end position="134"/>
    </location>
</feature>
<gene>
    <name evidence="3" type="ORF">PENSUB_6547</name>
</gene>
<dbReference type="EMBL" id="MNBE01000602">
    <property type="protein sequence ID" value="OKP05827.1"/>
    <property type="molecule type" value="Genomic_DNA"/>
</dbReference>
<evidence type="ECO:0000256" key="2">
    <source>
        <dbReference type="SAM" id="Phobius"/>
    </source>
</evidence>
<accession>A0A1Q5U033</accession>
<dbReference type="Proteomes" id="UP000186955">
    <property type="component" value="Unassembled WGS sequence"/>
</dbReference>
<comment type="caution">
    <text evidence="3">The sequence shown here is derived from an EMBL/GenBank/DDBJ whole genome shotgun (WGS) entry which is preliminary data.</text>
</comment>
<keyword evidence="2" id="KW-1133">Transmembrane helix</keyword>
<proteinExistence type="predicted"/>
<feature type="region of interest" description="Disordered" evidence="1">
    <location>
        <begin position="1"/>
        <end position="30"/>
    </location>
</feature>
<protein>
    <submittedName>
        <fullName evidence="3">Uncharacterized protein</fullName>
    </submittedName>
</protein>